<dbReference type="Pfam" id="PF00892">
    <property type="entry name" value="EamA"/>
    <property type="match status" value="2"/>
</dbReference>
<evidence type="ECO:0000259" key="4">
    <source>
        <dbReference type="Pfam" id="PF00892"/>
    </source>
</evidence>
<reference evidence="5 6" key="1">
    <citation type="submission" date="2024-02" db="EMBL/GenBank/DDBJ databases">
        <title>The Genome Sequence of Enterococcus sp. DIV0159.</title>
        <authorList>
            <person name="Earl A."/>
            <person name="Manson A."/>
            <person name="Gilmore M."/>
            <person name="Sanders J."/>
            <person name="Shea T."/>
            <person name="Howe W."/>
            <person name="Livny J."/>
            <person name="Cuomo C."/>
            <person name="Neafsey D."/>
            <person name="Birren B."/>
        </authorList>
    </citation>
    <scope>NUCLEOTIDE SEQUENCE [LARGE SCALE GENOMIC DNA]</scope>
    <source>
        <strain evidence="5 6">665A</strain>
    </source>
</reference>
<comment type="subcellular location">
    <subcellularLocation>
        <location evidence="1">Endomembrane system</location>
        <topology evidence="1">Multi-pass membrane protein</topology>
    </subcellularLocation>
</comment>
<sequence>MGVIKQRGILFAALAASFWAISGILGQSLFTDYHFRADWLVSVRLFFSGIILLGLAKGWKKEAIFAPFKKKRDLGALLIFSVFGMFAVQLTYFKTIELSNASFATIIQYTGPFFVILYESFKQRKVPSFLTILLLFTTALGVVFIATKGEFTNLSISLGALVWGIGSAVSLAFYSLQPRGLLATYGSFVTVGWGMLFGSVFSNILQPMWRTSGTFTMGSVVSIFLVVTIGTALAFLLYLSSLQYISSSLASTLTAFEPLLATVFSIIVFSLPLTLFEVVGFLLVLGSILLIQKKL</sequence>
<protein>
    <recommendedName>
        <fullName evidence="4">EamA domain-containing protein</fullName>
    </recommendedName>
</protein>
<dbReference type="PANTHER" id="PTHR22911:SF79">
    <property type="entry name" value="MOBA-LIKE NTP TRANSFERASE DOMAIN-CONTAINING PROTEIN"/>
    <property type="match status" value="1"/>
</dbReference>
<keyword evidence="3" id="KW-0472">Membrane</keyword>
<dbReference type="Gene3D" id="1.10.3730.20">
    <property type="match status" value="1"/>
</dbReference>
<dbReference type="SUPFAM" id="SSF103481">
    <property type="entry name" value="Multidrug resistance efflux transporter EmrE"/>
    <property type="match status" value="2"/>
</dbReference>
<accession>A0ABV0ENB9</accession>
<dbReference type="EMBL" id="JAFREL020000001">
    <property type="protein sequence ID" value="MEO1770116.1"/>
    <property type="molecule type" value="Genomic_DNA"/>
</dbReference>
<keyword evidence="6" id="KW-1185">Reference proteome</keyword>
<name>A0ABV0ENB9_9ENTE</name>
<gene>
    <name evidence="5" type="ORF">JZO67_002067</name>
</gene>
<keyword evidence="3" id="KW-1133">Transmembrane helix</keyword>
<dbReference type="InterPro" id="IPR000620">
    <property type="entry name" value="EamA_dom"/>
</dbReference>
<evidence type="ECO:0000256" key="3">
    <source>
        <dbReference type="SAM" id="Phobius"/>
    </source>
</evidence>
<evidence type="ECO:0000313" key="5">
    <source>
        <dbReference type="EMBL" id="MEO1770116.1"/>
    </source>
</evidence>
<feature type="transmembrane region" description="Helical" evidence="3">
    <location>
        <begin position="126"/>
        <end position="146"/>
    </location>
</feature>
<dbReference type="Proteomes" id="UP000664357">
    <property type="component" value="Unassembled WGS sequence"/>
</dbReference>
<evidence type="ECO:0000256" key="2">
    <source>
        <dbReference type="ARBA" id="ARBA00007362"/>
    </source>
</evidence>
<proteinExistence type="inferred from homology"/>
<feature type="domain" description="EamA" evidence="4">
    <location>
        <begin position="7"/>
        <end position="146"/>
    </location>
</feature>
<feature type="transmembrane region" description="Helical" evidence="3">
    <location>
        <begin position="36"/>
        <end position="55"/>
    </location>
</feature>
<feature type="transmembrane region" description="Helical" evidence="3">
    <location>
        <begin position="76"/>
        <end position="93"/>
    </location>
</feature>
<feature type="transmembrane region" description="Helical" evidence="3">
    <location>
        <begin position="182"/>
        <end position="205"/>
    </location>
</feature>
<feature type="transmembrane region" description="Helical" evidence="3">
    <location>
        <begin position="158"/>
        <end position="176"/>
    </location>
</feature>
<evidence type="ECO:0000313" key="6">
    <source>
        <dbReference type="Proteomes" id="UP000664357"/>
    </source>
</evidence>
<comment type="caution">
    <text evidence="5">The sequence shown here is derived from an EMBL/GenBank/DDBJ whole genome shotgun (WGS) entry which is preliminary data.</text>
</comment>
<dbReference type="PANTHER" id="PTHR22911">
    <property type="entry name" value="ACYL-MALONYL CONDENSING ENZYME-RELATED"/>
    <property type="match status" value="1"/>
</dbReference>
<dbReference type="RefSeq" id="WP_347298840.1">
    <property type="nucleotide sequence ID" value="NZ_JAFREL020000001.1"/>
</dbReference>
<dbReference type="InterPro" id="IPR037185">
    <property type="entry name" value="EmrE-like"/>
</dbReference>
<keyword evidence="3" id="KW-0812">Transmembrane</keyword>
<feature type="transmembrane region" description="Helical" evidence="3">
    <location>
        <begin position="259"/>
        <end position="291"/>
    </location>
</feature>
<evidence type="ECO:0000256" key="1">
    <source>
        <dbReference type="ARBA" id="ARBA00004127"/>
    </source>
</evidence>
<organism evidence="5 6">
    <name type="scientific">Candidatus Enterococcus ferrettii</name>
    <dbReference type="NCBI Taxonomy" id="2815324"/>
    <lineage>
        <taxon>Bacteria</taxon>
        <taxon>Bacillati</taxon>
        <taxon>Bacillota</taxon>
        <taxon>Bacilli</taxon>
        <taxon>Lactobacillales</taxon>
        <taxon>Enterococcaceae</taxon>
        <taxon>Enterococcus</taxon>
    </lineage>
</organism>
<feature type="transmembrane region" description="Helical" evidence="3">
    <location>
        <begin position="217"/>
        <end position="239"/>
    </location>
</feature>
<feature type="domain" description="EamA" evidence="4">
    <location>
        <begin position="160"/>
        <end position="291"/>
    </location>
</feature>
<comment type="similarity">
    <text evidence="2">Belongs to the EamA transporter family.</text>
</comment>